<evidence type="ECO:0000256" key="1">
    <source>
        <dbReference type="SAM" id="MobiDB-lite"/>
    </source>
</evidence>
<keyword evidence="5" id="KW-1185">Reference proteome</keyword>
<feature type="chain" id="PRO_5008770998" evidence="2">
    <location>
        <begin position="17"/>
        <end position="188"/>
    </location>
</feature>
<feature type="signal peptide" evidence="2">
    <location>
        <begin position="1"/>
        <end position="16"/>
    </location>
</feature>
<evidence type="ECO:0000256" key="2">
    <source>
        <dbReference type="SAM" id="SignalP"/>
    </source>
</evidence>
<reference evidence="3 5" key="1">
    <citation type="journal article" date="2012" name="Nature">
        <title>Algal genomes reveal evolutionary mosaicism and the fate of nucleomorphs.</title>
        <authorList>
            <consortium name="DOE Joint Genome Institute"/>
            <person name="Curtis B.A."/>
            <person name="Tanifuji G."/>
            <person name="Burki F."/>
            <person name="Gruber A."/>
            <person name="Irimia M."/>
            <person name="Maruyama S."/>
            <person name="Arias M.C."/>
            <person name="Ball S.G."/>
            <person name="Gile G.H."/>
            <person name="Hirakawa Y."/>
            <person name="Hopkins J.F."/>
            <person name="Kuo A."/>
            <person name="Rensing S.A."/>
            <person name="Schmutz J."/>
            <person name="Symeonidi A."/>
            <person name="Elias M."/>
            <person name="Eveleigh R.J."/>
            <person name="Herman E.K."/>
            <person name="Klute M.J."/>
            <person name="Nakayama T."/>
            <person name="Obornik M."/>
            <person name="Reyes-Prieto A."/>
            <person name="Armbrust E.V."/>
            <person name="Aves S.J."/>
            <person name="Beiko R.G."/>
            <person name="Coutinho P."/>
            <person name="Dacks J.B."/>
            <person name="Durnford D.G."/>
            <person name="Fast N.M."/>
            <person name="Green B.R."/>
            <person name="Grisdale C.J."/>
            <person name="Hempel F."/>
            <person name="Henrissat B."/>
            <person name="Hoppner M.P."/>
            <person name="Ishida K."/>
            <person name="Kim E."/>
            <person name="Koreny L."/>
            <person name="Kroth P.G."/>
            <person name="Liu Y."/>
            <person name="Malik S.B."/>
            <person name="Maier U.G."/>
            <person name="McRose D."/>
            <person name="Mock T."/>
            <person name="Neilson J.A."/>
            <person name="Onodera N.T."/>
            <person name="Poole A.M."/>
            <person name="Pritham E.J."/>
            <person name="Richards T.A."/>
            <person name="Rocap G."/>
            <person name="Roy S.W."/>
            <person name="Sarai C."/>
            <person name="Schaack S."/>
            <person name="Shirato S."/>
            <person name="Slamovits C.H."/>
            <person name="Spencer D.F."/>
            <person name="Suzuki S."/>
            <person name="Worden A.Z."/>
            <person name="Zauner S."/>
            <person name="Barry K."/>
            <person name="Bell C."/>
            <person name="Bharti A.K."/>
            <person name="Crow J.A."/>
            <person name="Grimwood J."/>
            <person name="Kramer R."/>
            <person name="Lindquist E."/>
            <person name="Lucas S."/>
            <person name="Salamov A."/>
            <person name="McFadden G.I."/>
            <person name="Lane C.E."/>
            <person name="Keeling P.J."/>
            <person name="Gray M.W."/>
            <person name="Grigoriev I.V."/>
            <person name="Archibald J.M."/>
        </authorList>
    </citation>
    <scope>NUCLEOTIDE SEQUENCE</scope>
    <source>
        <strain evidence="3 5">CCMP2712</strain>
    </source>
</reference>
<dbReference type="HOGENOM" id="CLU_1443553_0_0_1"/>
<dbReference type="RefSeq" id="XP_005831508.1">
    <property type="nucleotide sequence ID" value="XM_005831451.1"/>
</dbReference>
<dbReference type="EMBL" id="JH993004">
    <property type="protein sequence ID" value="EKX44528.1"/>
    <property type="molecule type" value="Genomic_DNA"/>
</dbReference>
<dbReference type="PaxDb" id="55529-EKX44528"/>
<gene>
    <name evidence="3" type="ORF">GUITHDRAFT_152987</name>
</gene>
<name>L1J7K7_GUITC</name>
<proteinExistence type="predicted"/>
<reference evidence="5" key="2">
    <citation type="submission" date="2012-11" db="EMBL/GenBank/DDBJ databases">
        <authorList>
            <person name="Kuo A."/>
            <person name="Curtis B.A."/>
            <person name="Tanifuji G."/>
            <person name="Burki F."/>
            <person name="Gruber A."/>
            <person name="Irimia M."/>
            <person name="Maruyama S."/>
            <person name="Arias M.C."/>
            <person name="Ball S.G."/>
            <person name="Gile G.H."/>
            <person name="Hirakawa Y."/>
            <person name="Hopkins J.F."/>
            <person name="Rensing S.A."/>
            <person name="Schmutz J."/>
            <person name="Symeonidi A."/>
            <person name="Elias M."/>
            <person name="Eveleigh R.J."/>
            <person name="Herman E.K."/>
            <person name="Klute M.J."/>
            <person name="Nakayama T."/>
            <person name="Obornik M."/>
            <person name="Reyes-Prieto A."/>
            <person name="Armbrust E.V."/>
            <person name="Aves S.J."/>
            <person name="Beiko R.G."/>
            <person name="Coutinho P."/>
            <person name="Dacks J.B."/>
            <person name="Durnford D.G."/>
            <person name="Fast N.M."/>
            <person name="Green B.R."/>
            <person name="Grisdale C."/>
            <person name="Hempe F."/>
            <person name="Henrissat B."/>
            <person name="Hoppner M.P."/>
            <person name="Ishida K.-I."/>
            <person name="Kim E."/>
            <person name="Koreny L."/>
            <person name="Kroth P.G."/>
            <person name="Liu Y."/>
            <person name="Malik S.-B."/>
            <person name="Maier U.G."/>
            <person name="McRose D."/>
            <person name="Mock T."/>
            <person name="Neilson J.A."/>
            <person name="Onodera N.T."/>
            <person name="Poole A.M."/>
            <person name="Pritham E.J."/>
            <person name="Richards T.A."/>
            <person name="Rocap G."/>
            <person name="Roy S.W."/>
            <person name="Sarai C."/>
            <person name="Schaack S."/>
            <person name="Shirato S."/>
            <person name="Slamovits C.H."/>
            <person name="Spencer D.F."/>
            <person name="Suzuki S."/>
            <person name="Worden A.Z."/>
            <person name="Zauner S."/>
            <person name="Barry K."/>
            <person name="Bell C."/>
            <person name="Bharti A.K."/>
            <person name="Crow J.A."/>
            <person name="Grimwood J."/>
            <person name="Kramer R."/>
            <person name="Lindquist E."/>
            <person name="Lucas S."/>
            <person name="Salamov A."/>
            <person name="McFadden G.I."/>
            <person name="Lane C.E."/>
            <person name="Keeling P.J."/>
            <person name="Gray M.W."/>
            <person name="Grigoriev I.V."/>
            <person name="Archibald J.M."/>
        </authorList>
    </citation>
    <scope>NUCLEOTIDE SEQUENCE</scope>
    <source>
        <strain evidence="5">CCMP2712</strain>
    </source>
</reference>
<dbReference type="KEGG" id="gtt:GUITHDRAFT_152987"/>
<dbReference type="GeneID" id="17301092"/>
<protein>
    <submittedName>
        <fullName evidence="3 4">Uncharacterized protein</fullName>
    </submittedName>
</protein>
<evidence type="ECO:0000313" key="4">
    <source>
        <dbReference type="EnsemblProtists" id="EKX44528"/>
    </source>
</evidence>
<evidence type="ECO:0000313" key="3">
    <source>
        <dbReference type="EMBL" id="EKX44528.1"/>
    </source>
</evidence>
<reference evidence="4" key="3">
    <citation type="submission" date="2015-06" db="UniProtKB">
        <authorList>
            <consortium name="EnsemblProtists"/>
        </authorList>
    </citation>
    <scope>IDENTIFICATION</scope>
</reference>
<feature type="region of interest" description="Disordered" evidence="1">
    <location>
        <begin position="119"/>
        <end position="140"/>
    </location>
</feature>
<organism evidence="3">
    <name type="scientific">Guillardia theta (strain CCMP2712)</name>
    <name type="common">Cryptophyte</name>
    <dbReference type="NCBI Taxonomy" id="905079"/>
    <lineage>
        <taxon>Eukaryota</taxon>
        <taxon>Cryptophyceae</taxon>
        <taxon>Pyrenomonadales</taxon>
        <taxon>Geminigeraceae</taxon>
        <taxon>Guillardia</taxon>
    </lineage>
</organism>
<sequence length="188" mass="20440">MQPSLAAATLCSVAAAMLLCVSMYSVTDHTSALVQTSFYLPMHQVQMLSSSTVPNMEVKYDPATGVFTARNPETGAVTKIDTASGSVDTVADFEKKHFQFEDEDSDVLTPVNSGDPHTYFPGWKQSPSTTHGRLDGVTESPRSADFRRHYSNFLRYLGSDGEDPEEAAIRIYNLYPSGASALDGDQEA</sequence>
<evidence type="ECO:0000313" key="5">
    <source>
        <dbReference type="Proteomes" id="UP000011087"/>
    </source>
</evidence>
<dbReference type="EnsemblProtists" id="EKX44528">
    <property type="protein sequence ID" value="EKX44528"/>
    <property type="gene ID" value="GUITHDRAFT_152987"/>
</dbReference>
<dbReference type="Proteomes" id="UP000011087">
    <property type="component" value="Unassembled WGS sequence"/>
</dbReference>
<accession>L1J7K7</accession>
<dbReference type="OrthoDB" id="10626670at2759"/>
<keyword evidence="2" id="KW-0732">Signal</keyword>
<dbReference type="AlphaFoldDB" id="L1J7K7"/>